<name>A0A5N6R0G3_9ROSI</name>
<proteinExistence type="predicted"/>
<sequence length="159" mass="19101">MPIAMWVYCKFVTTAEENRNPREREELKKRGMREESEEKGLVWKLPQVNSKQLENNIHKKSKYNKGGNPTYKIKLARNNADRIQYNWKWAKSPVQLKGRRRTWWFESSSLFERSPNWTAGDEDDYHWSEDEIGALVDELVINTKKLIRATSREVDKWRR</sequence>
<reference evidence="2 3" key="1">
    <citation type="submission" date="2019-06" db="EMBL/GenBank/DDBJ databases">
        <title>A chromosomal-level reference genome of Carpinus fangiana (Coryloideae, Betulaceae).</title>
        <authorList>
            <person name="Yang X."/>
            <person name="Wang Z."/>
            <person name="Zhang L."/>
            <person name="Hao G."/>
            <person name="Liu J."/>
            <person name="Yang Y."/>
        </authorList>
    </citation>
    <scope>NUCLEOTIDE SEQUENCE [LARGE SCALE GENOMIC DNA]</scope>
    <source>
        <strain evidence="2">Cfa_2016G</strain>
        <tissue evidence="2">Leaf</tissue>
    </source>
</reference>
<dbReference type="OrthoDB" id="1933362at2759"/>
<dbReference type="AlphaFoldDB" id="A0A5N6R0G3"/>
<organism evidence="2 3">
    <name type="scientific">Carpinus fangiana</name>
    <dbReference type="NCBI Taxonomy" id="176857"/>
    <lineage>
        <taxon>Eukaryota</taxon>
        <taxon>Viridiplantae</taxon>
        <taxon>Streptophyta</taxon>
        <taxon>Embryophyta</taxon>
        <taxon>Tracheophyta</taxon>
        <taxon>Spermatophyta</taxon>
        <taxon>Magnoliopsida</taxon>
        <taxon>eudicotyledons</taxon>
        <taxon>Gunneridae</taxon>
        <taxon>Pentapetalae</taxon>
        <taxon>rosids</taxon>
        <taxon>fabids</taxon>
        <taxon>Fagales</taxon>
        <taxon>Betulaceae</taxon>
        <taxon>Carpinus</taxon>
    </lineage>
</organism>
<accession>A0A5N6R0G3</accession>
<feature type="region of interest" description="Disordered" evidence="1">
    <location>
        <begin position="19"/>
        <end position="39"/>
    </location>
</feature>
<evidence type="ECO:0000256" key="1">
    <source>
        <dbReference type="SAM" id="MobiDB-lite"/>
    </source>
</evidence>
<evidence type="ECO:0000313" key="2">
    <source>
        <dbReference type="EMBL" id="KAE8022201.1"/>
    </source>
</evidence>
<protein>
    <submittedName>
        <fullName evidence="2">Uncharacterized protein</fullName>
    </submittedName>
</protein>
<gene>
    <name evidence="2" type="ORF">FH972_008025</name>
</gene>
<dbReference type="Proteomes" id="UP000327013">
    <property type="component" value="Chromosome 3"/>
</dbReference>
<dbReference type="EMBL" id="CM017323">
    <property type="protein sequence ID" value="KAE8022201.1"/>
    <property type="molecule type" value="Genomic_DNA"/>
</dbReference>
<keyword evidence="3" id="KW-1185">Reference proteome</keyword>
<evidence type="ECO:0000313" key="3">
    <source>
        <dbReference type="Proteomes" id="UP000327013"/>
    </source>
</evidence>